<evidence type="ECO:0000313" key="2">
    <source>
        <dbReference type="Proteomes" id="UP000784294"/>
    </source>
</evidence>
<gene>
    <name evidence="1" type="ORF">PXEA_LOCUS18362</name>
</gene>
<proteinExistence type="predicted"/>
<protein>
    <submittedName>
        <fullName evidence="1">Uncharacterized protein</fullName>
    </submittedName>
</protein>
<organism evidence="1 2">
    <name type="scientific">Protopolystoma xenopodis</name>
    <dbReference type="NCBI Taxonomy" id="117903"/>
    <lineage>
        <taxon>Eukaryota</taxon>
        <taxon>Metazoa</taxon>
        <taxon>Spiralia</taxon>
        <taxon>Lophotrochozoa</taxon>
        <taxon>Platyhelminthes</taxon>
        <taxon>Monogenea</taxon>
        <taxon>Polyopisthocotylea</taxon>
        <taxon>Polystomatidea</taxon>
        <taxon>Polystomatidae</taxon>
        <taxon>Protopolystoma</taxon>
    </lineage>
</organism>
<evidence type="ECO:0000313" key="1">
    <source>
        <dbReference type="EMBL" id="VEL24922.1"/>
    </source>
</evidence>
<comment type="caution">
    <text evidence="1">The sequence shown here is derived from an EMBL/GenBank/DDBJ whole genome shotgun (WGS) entry which is preliminary data.</text>
</comment>
<name>A0A448X0F2_9PLAT</name>
<dbReference type="Proteomes" id="UP000784294">
    <property type="component" value="Unassembled WGS sequence"/>
</dbReference>
<sequence length="81" mass="8945">MPGRPNDLRLPKQHKKLSGPLVKACCGIRYCVLSSSQVTYGSSQFAISDQQAPIELVIPELTHQLVLAGFRPTQVLKKDEL</sequence>
<reference evidence="1" key="1">
    <citation type="submission" date="2018-11" db="EMBL/GenBank/DDBJ databases">
        <authorList>
            <consortium name="Pathogen Informatics"/>
        </authorList>
    </citation>
    <scope>NUCLEOTIDE SEQUENCE</scope>
</reference>
<accession>A0A448X0F2</accession>
<keyword evidence="2" id="KW-1185">Reference proteome</keyword>
<dbReference type="EMBL" id="CAAALY010070607">
    <property type="protein sequence ID" value="VEL24922.1"/>
    <property type="molecule type" value="Genomic_DNA"/>
</dbReference>
<dbReference type="AlphaFoldDB" id="A0A448X0F2"/>